<proteinExistence type="predicted"/>
<dbReference type="RefSeq" id="WP_146317655.1">
    <property type="nucleotide sequence ID" value="NZ_CP042305.1"/>
</dbReference>
<dbReference type="Gene3D" id="3.20.20.80">
    <property type="entry name" value="Glycosidases"/>
    <property type="match status" value="1"/>
</dbReference>
<dbReference type="OrthoDB" id="9776971at2"/>
<organism evidence="1 2">
    <name type="scientific">Humibacter ginsenosidimutans</name>
    <dbReference type="NCBI Taxonomy" id="2599293"/>
    <lineage>
        <taxon>Bacteria</taxon>
        <taxon>Bacillati</taxon>
        <taxon>Actinomycetota</taxon>
        <taxon>Actinomycetes</taxon>
        <taxon>Micrococcales</taxon>
        <taxon>Microbacteriaceae</taxon>
        <taxon>Humibacter</taxon>
    </lineage>
</organism>
<evidence type="ECO:0008006" key="3">
    <source>
        <dbReference type="Google" id="ProtNLM"/>
    </source>
</evidence>
<evidence type="ECO:0000313" key="2">
    <source>
        <dbReference type="Proteomes" id="UP000320216"/>
    </source>
</evidence>
<name>A0A5B8LZ08_9MICO</name>
<accession>A0A5B8LZ08</accession>
<dbReference type="Proteomes" id="UP000320216">
    <property type="component" value="Chromosome"/>
</dbReference>
<sequence length="323" mass="35515">MMIFGIWPGVVSADLVEFQPLDCPPEDPRRAVQAIEQLQMEGHGFLIRCYRHFGRQSDGRVDDPATPHDPRAYLGQGRRADLVACYQSSSPDPDGFAQFVRRAVRDVAEWGGGNVQVGEEPNVPAPLDGGSPGCLEAIAAGVDAALDERARLAAPVRIGVNSAGLADPTFWRRLADALGERRLRELDYVGLDMFPDVFRPIPEEQLESAVRFLVSTFRRVTSEVGVPAQTPIHITETGWPTDDERDEETQARVLVTVAEAVLDADANIGAYEFFGLRDGLSSSTWRSRFGMLRDDYTPKPGFYVVRDLIVSRVTTSPPCDDAA</sequence>
<dbReference type="SUPFAM" id="SSF51445">
    <property type="entry name" value="(Trans)glycosidases"/>
    <property type="match status" value="1"/>
</dbReference>
<dbReference type="AlphaFoldDB" id="A0A5B8LZ08"/>
<dbReference type="KEGG" id="huw:FPZ11_01130"/>
<evidence type="ECO:0000313" key="1">
    <source>
        <dbReference type="EMBL" id="QDZ13587.1"/>
    </source>
</evidence>
<keyword evidence="2" id="KW-1185">Reference proteome</keyword>
<gene>
    <name evidence="1" type="ORF">FPZ11_01130</name>
</gene>
<dbReference type="InterPro" id="IPR017853">
    <property type="entry name" value="GH"/>
</dbReference>
<protein>
    <recommendedName>
        <fullName evidence="3">Glycosyl hydrolase family 17</fullName>
    </recommendedName>
</protein>
<dbReference type="EMBL" id="CP042305">
    <property type="protein sequence ID" value="QDZ13587.1"/>
    <property type="molecule type" value="Genomic_DNA"/>
</dbReference>
<reference evidence="1 2" key="1">
    <citation type="submission" date="2019-07" db="EMBL/GenBank/DDBJ databases">
        <title>Full genome sequence of Humibacter sp. WJ7-1.</title>
        <authorList>
            <person name="Im W.-T."/>
        </authorList>
    </citation>
    <scope>NUCLEOTIDE SEQUENCE [LARGE SCALE GENOMIC DNA]</scope>
    <source>
        <strain evidence="1 2">WJ7-1</strain>
    </source>
</reference>